<sequence length="364" mass="38122">MRYRLGPSLVAVLFLLFTCPAIAASPKYLLMDLGVSGGRSLAESINNAGQIAGYAEIAGEYHAVLWESDTMTDLGTLGGPAYAMAINELGQIVGYSWTVSNTNHAFLWDGSMMDLGALDAPAWDYSNAYGINDQSEIVGLAGIDAAGHTHAAIWSGETVTDLGTLGATHSNAYGINNSGDIVGYSWINESGVSHAVIWQSGGVEDLGTLGGSRSLARDINDVGEVVGYAYTNDEAMRACLWQENGPSWTATDLGTLGGDQANAEGINVHGAVVGTSKTATGANHAFLFEGTAMTDLNELVSSDEGWTLESAFDVNDAGWIVGKGLNSNGQERAFLLIPIPEPVSVSLLGAGGVLLLGRRRRDWG</sequence>
<evidence type="ECO:0008006" key="2">
    <source>
        <dbReference type="Google" id="ProtNLM"/>
    </source>
</evidence>
<gene>
    <name evidence="1" type="ORF">LCGC14_0276720</name>
</gene>
<dbReference type="EMBL" id="LAZR01000156">
    <property type="protein sequence ID" value="KKN85688.1"/>
    <property type="molecule type" value="Genomic_DNA"/>
</dbReference>
<protein>
    <recommendedName>
        <fullName evidence="2">PEP-CTERM protein-sorting domain-containing protein</fullName>
    </recommendedName>
</protein>
<dbReference type="InterPro" id="IPR014262">
    <property type="entry name" value="HAF_rpt"/>
</dbReference>
<dbReference type="AlphaFoldDB" id="A0A0F9X2J6"/>
<comment type="caution">
    <text evidence="1">The sequence shown here is derived from an EMBL/GenBank/DDBJ whole genome shotgun (WGS) entry which is preliminary data.</text>
</comment>
<accession>A0A0F9X2J6</accession>
<dbReference type="NCBIfam" id="TIGR02595">
    <property type="entry name" value="PEP_CTERM"/>
    <property type="match status" value="1"/>
</dbReference>
<organism evidence="1">
    <name type="scientific">marine sediment metagenome</name>
    <dbReference type="NCBI Taxonomy" id="412755"/>
    <lineage>
        <taxon>unclassified sequences</taxon>
        <taxon>metagenomes</taxon>
        <taxon>ecological metagenomes</taxon>
    </lineage>
</organism>
<name>A0A0F9X2J6_9ZZZZ</name>
<evidence type="ECO:0000313" key="1">
    <source>
        <dbReference type="EMBL" id="KKN85688.1"/>
    </source>
</evidence>
<proteinExistence type="predicted"/>
<dbReference type="NCBIfam" id="TIGR02913">
    <property type="entry name" value="HAF_rpt"/>
    <property type="match status" value="6"/>
</dbReference>
<dbReference type="InterPro" id="IPR013424">
    <property type="entry name" value="Ice-binding_C"/>
</dbReference>
<reference evidence="1" key="1">
    <citation type="journal article" date="2015" name="Nature">
        <title>Complex archaea that bridge the gap between prokaryotes and eukaryotes.</title>
        <authorList>
            <person name="Spang A."/>
            <person name="Saw J.H."/>
            <person name="Jorgensen S.L."/>
            <person name="Zaremba-Niedzwiedzka K."/>
            <person name="Martijn J."/>
            <person name="Lind A.E."/>
            <person name="van Eijk R."/>
            <person name="Schleper C."/>
            <person name="Guy L."/>
            <person name="Ettema T.J."/>
        </authorList>
    </citation>
    <scope>NUCLEOTIDE SEQUENCE</scope>
</reference>